<dbReference type="EMBL" id="JAAEDI010000002">
    <property type="protein sequence ID" value="MBR0648347.1"/>
    <property type="molecule type" value="Genomic_DNA"/>
</dbReference>
<dbReference type="InterPro" id="IPR051818">
    <property type="entry name" value="TPP_dependent_decarboxylase"/>
</dbReference>
<protein>
    <submittedName>
        <fullName evidence="5">Thiamine pyrophosphate-binding protein</fullName>
    </submittedName>
</protein>
<evidence type="ECO:0000256" key="3">
    <source>
        <dbReference type="SAM" id="Phobius"/>
    </source>
</evidence>
<keyword evidence="3" id="KW-0472">Membrane</keyword>
<gene>
    <name evidence="5" type="ORF">GXW78_01610</name>
</gene>
<keyword evidence="3" id="KW-1133">Transmembrane helix</keyword>
<dbReference type="PANTHER" id="PTHR42818">
    <property type="entry name" value="SULFOPYRUVATE DECARBOXYLASE SUBUNIT ALPHA"/>
    <property type="match status" value="1"/>
</dbReference>
<proteinExistence type="predicted"/>
<reference evidence="6" key="1">
    <citation type="journal article" date="2021" name="Syst. Appl. Microbiol.">
        <title>Roseomonas hellenica sp. nov., isolated from roots of wild-growing Alkanna tinctoria.</title>
        <authorList>
            <person name="Rat A."/>
            <person name="Naranjo H.D."/>
            <person name="Lebbe L."/>
            <person name="Cnockaert M."/>
            <person name="Krigas N."/>
            <person name="Grigoriadou K."/>
            <person name="Maloupa E."/>
            <person name="Willems A."/>
        </authorList>
    </citation>
    <scope>NUCLEOTIDE SEQUENCE [LARGE SCALE GENOMIC DNA]</scope>
    <source>
        <strain evidence="6">LMG 31159</strain>
    </source>
</reference>
<keyword evidence="3" id="KW-0812">Transmembrane</keyword>
<feature type="domain" description="Thiamine pyrophosphate enzyme TPP-binding" evidence="4">
    <location>
        <begin position="48"/>
        <end position="154"/>
    </location>
</feature>
<dbReference type="PANTHER" id="PTHR42818:SF1">
    <property type="entry name" value="SULFOPYRUVATE DECARBOXYLASE"/>
    <property type="match status" value="1"/>
</dbReference>
<keyword evidence="2" id="KW-0456">Lyase</keyword>
<feature type="transmembrane region" description="Helical" evidence="3">
    <location>
        <begin position="51"/>
        <end position="69"/>
    </location>
</feature>
<evidence type="ECO:0000313" key="6">
    <source>
        <dbReference type="Proteomes" id="UP000698752"/>
    </source>
</evidence>
<name>A0ABS5EBF3_9PROT</name>
<evidence type="ECO:0000256" key="1">
    <source>
        <dbReference type="ARBA" id="ARBA00022793"/>
    </source>
</evidence>
<dbReference type="RefSeq" id="WP_211865475.1">
    <property type="nucleotide sequence ID" value="NZ_JAAEDI010000002.1"/>
</dbReference>
<dbReference type="Pfam" id="PF02775">
    <property type="entry name" value="TPP_enzyme_C"/>
    <property type="match status" value="1"/>
</dbReference>
<evidence type="ECO:0000313" key="5">
    <source>
        <dbReference type="EMBL" id="MBR0648347.1"/>
    </source>
</evidence>
<dbReference type="Proteomes" id="UP000698752">
    <property type="component" value="Unassembled WGS sequence"/>
</dbReference>
<keyword evidence="6" id="KW-1185">Reference proteome</keyword>
<organism evidence="5 6">
    <name type="scientific">Neoroseomonas terrae</name>
    <dbReference type="NCBI Taxonomy" id="424799"/>
    <lineage>
        <taxon>Bacteria</taxon>
        <taxon>Pseudomonadati</taxon>
        <taxon>Pseudomonadota</taxon>
        <taxon>Alphaproteobacteria</taxon>
        <taxon>Acetobacterales</taxon>
        <taxon>Acetobacteraceae</taxon>
        <taxon>Neoroseomonas</taxon>
    </lineage>
</organism>
<accession>A0ABS5EBF3</accession>
<dbReference type="InterPro" id="IPR011766">
    <property type="entry name" value="TPP_enzyme_TPP-bd"/>
</dbReference>
<evidence type="ECO:0000256" key="2">
    <source>
        <dbReference type="ARBA" id="ARBA00023239"/>
    </source>
</evidence>
<dbReference type="Gene3D" id="3.40.50.970">
    <property type="match status" value="1"/>
</dbReference>
<sequence length="199" mass="21172">MARTNLNSEWPLRRRDAVPRLVGRHEDFLIVAALAGTVRDCWSMTTDGSHAYAMSGAMGAGAMVAYGLAMQQPKRRVLGLVGDADLLMNLGSLATIAATPADNLSILCVDNGMFAETGNQVSHTGLGADLEAIARGAGFRSTCTVREEAEMEEGAAMLRRPGLNFVLLKVGPEDAPDVQGALDASFCRQRFRTALLGHP</sequence>
<dbReference type="InterPro" id="IPR029061">
    <property type="entry name" value="THDP-binding"/>
</dbReference>
<keyword evidence="1" id="KW-0210">Decarboxylase</keyword>
<dbReference type="SUPFAM" id="SSF52518">
    <property type="entry name" value="Thiamin diphosphate-binding fold (THDP-binding)"/>
    <property type="match status" value="1"/>
</dbReference>
<evidence type="ECO:0000259" key="4">
    <source>
        <dbReference type="Pfam" id="PF02775"/>
    </source>
</evidence>
<comment type="caution">
    <text evidence="5">The sequence shown here is derived from an EMBL/GenBank/DDBJ whole genome shotgun (WGS) entry which is preliminary data.</text>
</comment>